<reference evidence="2" key="1">
    <citation type="journal article" date="2011" name="Nat. Biotechnol.">
        <title>The genomic sequence of the Chinese hamster ovary (CHO)-K1 cell line.</title>
        <authorList>
            <person name="Xu X."/>
            <person name="Nagarajan H."/>
            <person name="Lewis N.E."/>
            <person name="Pan S."/>
            <person name="Cai Z."/>
            <person name="Liu X."/>
            <person name="Chen W."/>
            <person name="Xie M."/>
            <person name="Wang W."/>
            <person name="Hammond S."/>
            <person name="Andersen M.R."/>
            <person name="Neff N."/>
            <person name="Passarelli B."/>
            <person name="Koh W."/>
            <person name="Fan H.C."/>
            <person name="Wang J."/>
            <person name="Gui Y."/>
            <person name="Lee K.H."/>
            <person name="Betenbaugh M.J."/>
            <person name="Quake S.R."/>
            <person name="Famili I."/>
            <person name="Palsson B.O."/>
            <person name="Wang J."/>
        </authorList>
    </citation>
    <scope>NUCLEOTIDE SEQUENCE [LARGE SCALE GENOMIC DNA]</scope>
    <source>
        <strain evidence="2">CHO K1 cell line</strain>
    </source>
</reference>
<gene>
    <name evidence="1" type="ORF">I79_001082</name>
</gene>
<name>G3GTU3_CRIGR</name>
<dbReference type="Proteomes" id="UP000001075">
    <property type="component" value="Unassembled WGS sequence"/>
</dbReference>
<proteinExistence type="predicted"/>
<organism evidence="1 2">
    <name type="scientific">Cricetulus griseus</name>
    <name type="common">Chinese hamster</name>
    <name type="synonym">Cricetulus barabensis griseus</name>
    <dbReference type="NCBI Taxonomy" id="10029"/>
    <lineage>
        <taxon>Eukaryota</taxon>
        <taxon>Metazoa</taxon>
        <taxon>Chordata</taxon>
        <taxon>Craniata</taxon>
        <taxon>Vertebrata</taxon>
        <taxon>Euteleostomi</taxon>
        <taxon>Mammalia</taxon>
        <taxon>Eutheria</taxon>
        <taxon>Euarchontoglires</taxon>
        <taxon>Glires</taxon>
        <taxon>Rodentia</taxon>
        <taxon>Myomorpha</taxon>
        <taxon>Muroidea</taxon>
        <taxon>Cricetidae</taxon>
        <taxon>Cricetinae</taxon>
        <taxon>Cricetulus</taxon>
    </lineage>
</organism>
<protein>
    <submittedName>
        <fullName evidence="1">Uncharacterized protein</fullName>
    </submittedName>
</protein>
<dbReference type="InParanoid" id="G3GTU3"/>
<dbReference type="AlphaFoldDB" id="G3GTU3"/>
<dbReference type="EMBL" id="JH000022">
    <property type="protein sequence ID" value="EGV94388.1"/>
    <property type="molecule type" value="Genomic_DNA"/>
</dbReference>
<sequence length="52" mass="5917">MVYTLGGRTQSQWELIQITWVSACFSDHGVVMVINEEDFLELGPCLLPFLKT</sequence>
<evidence type="ECO:0000313" key="2">
    <source>
        <dbReference type="Proteomes" id="UP000001075"/>
    </source>
</evidence>
<accession>G3GTU3</accession>
<evidence type="ECO:0000313" key="1">
    <source>
        <dbReference type="EMBL" id="EGV94388.1"/>
    </source>
</evidence>